<comment type="caution">
    <text evidence="1">The sequence shown here is derived from an EMBL/GenBank/DDBJ whole genome shotgun (WGS) entry which is preliminary data.</text>
</comment>
<gene>
    <name evidence="1" type="ORF">L6164_036979</name>
</gene>
<evidence type="ECO:0000313" key="2">
    <source>
        <dbReference type="Proteomes" id="UP000828941"/>
    </source>
</evidence>
<accession>A0ACB9KIU3</accession>
<dbReference type="Proteomes" id="UP000828941">
    <property type="component" value="Chromosome 14"/>
</dbReference>
<reference evidence="1 2" key="1">
    <citation type="journal article" date="2022" name="DNA Res.">
        <title>Chromosomal-level genome assembly of the orchid tree Bauhinia variegata (Leguminosae; Cercidoideae) supports the allotetraploid origin hypothesis of Bauhinia.</title>
        <authorList>
            <person name="Zhong Y."/>
            <person name="Chen Y."/>
            <person name="Zheng D."/>
            <person name="Pang J."/>
            <person name="Liu Y."/>
            <person name="Luo S."/>
            <person name="Meng S."/>
            <person name="Qian L."/>
            <person name="Wei D."/>
            <person name="Dai S."/>
            <person name="Zhou R."/>
        </authorList>
    </citation>
    <scope>NUCLEOTIDE SEQUENCE [LARGE SCALE GENOMIC DNA]</scope>
    <source>
        <strain evidence="1">BV-YZ2020</strain>
    </source>
</reference>
<proteinExistence type="predicted"/>
<evidence type="ECO:0000313" key="1">
    <source>
        <dbReference type="EMBL" id="KAI4297071.1"/>
    </source>
</evidence>
<name>A0ACB9KIU3_BAUVA</name>
<keyword evidence="2" id="KW-1185">Reference proteome</keyword>
<protein>
    <submittedName>
        <fullName evidence="1">Uncharacterized protein</fullName>
    </submittedName>
</protein>
<dbReference type="EMBL" id="CM039439">
    <property type="protein sequence ID" value="KAI4297071.1"/>
    <property type="molecule type" value="Genomic_DNA"/>
</dbReference>
<sequence>MEAIIKVLSTVLILGLITRGNGQCVLSDLKVSQSQTGASVEGKPEWSVVITNSCSCVQKDVKLNCQGFQTKENVDPSILSVSGDTCLVNNGNPIYNTPINFKYAWDNSFPLNPISSTIACS</sequence>
<organism evidence="1 2">
    <name type="scientific">Bauhinia variegata</name>
    <name type="common">Purple orchid tree</name>
    <name type="synonym">Phanera variegata</name>
    <dbReference type="NCBI Taxonomy" id="167791"/>
    <lineage>
        <taxon>Eukaryota</taxon>
        <taxon>Viridiplantae</taxon>
        <taxon>Streptophyta</taxon>
        <taxon>Embryophyta</taxon>
        <taxon>Tracheophyta</taxon>
        <taxon>Spermatophyta</taxon>
        <taxon>Magnoliopsida</taxon>
        <taxon>eudicotyledons</taxon>
        <taxon>Gunneridae</taxon>
        <taxon>Pentapetalae</taxon>
        <taxon>rosids</taxon>
        <taxon>fabids</taxon>
        <taxon>Fabales</taxon>
        <taxon>Fabaceae</taxon>
        <taxon>Cercidoideae</taxon>
        <taxon>Cercideae</taxon>
        <taxon>Bauhiniinae</taxon>
        <taxon>Bauhinia</taxon>
    </lineage>
</organism>